<name>A0ABW2UJH1_9RHOB</name>
<evidence type="ECO:0000313" key="3">
    <source>
        <dbReference type="EMBL" id="MFC7704146.1"/>
    </source>
</evidence>
<evidence type="ECO:0000259" key="2">
    <source>
        <dbReference type="SMART" id="SM00849"/>
    </source>
</evidence>
<proteinExistence type="inferred from homology"/>
<reference evidence="4" key="1">
    <citation type="journal article" date="2019" name="Int. J. Syst. Evol. Microbiol.">
        <title>The Global Catalogue of Microorganisms (GCM) 10K type strain sequencing project: providing services to taxonomists for standard genome sequencing and annotation.</title>
        <authorList>
            <consortium name="The Broad Institute Genomics Platform"/>
            <consortium name="The Broad Institute Genome Sequencing Center for Infectious Disease"/>
            <person name="Wu L."/>
            <person name="Ma J."/>
        </authorList>
    </citation>
    <scope>NUCLEOTIDE SEQUENCE [LARGE SCALE GENOMIC DNA]</scope>
    <source>
        <strain evidence="4">CGMCC 1.12750</strain>
    </source>
</reference>
<sequence length="341" mass="36105">MQELLVMVCLLAQPDICQERLLPLPKGAECPAVAEAAAHRWQEGDDRHRVAAWRCAPAGSAPVLPLTALSAAVLVHQGAPGLPSRENRGAIANLAVVIGERSVAVIDAGASRAQGEALYAAIRAMSDLPISHLILTHMHPDHSFGAEVFREAGAEIIAAPGFAAALEARFDGYLESYGRQIGAEALLGTRIALPDRGVREEVVDLGGQTLVLRAVATAHTDNDLTILHHESGTLFAGDLVFAGLAPTLDGALAGWLGWLSDPPEAVRVVPGHGPASLPWPQGRAATEHYLTALRDQIHAALEAGRPMSAVLDDPPPPGEWLDLDMVHPRNAAAAYKELEWE</sequence>
<evidence type="ECO:0000313" key="4">
    <source>
        <dbReference type="Proteomes" id="UP001596516"/>
    </source>
</evidence>
<dbReference type="CDD" id="cd16282">
    <property type="entry name" value="metallo-hydrolase-like_MBL-fold"/>
    <property type="match status" value="1"/>
</dbReference>
<gene>
    <name evidence="3" type="ORF">ACFQXB_08070</name>
</gene>
<dbReference type="Proteomes" id="UP001596516">
    <property type="component" value="Unassembled WGS sequence"/>
</dbReference>
<dbReference type="InterPro" id="IPR050855">
    <property type="entry name" value="NDM-1-like"/>
</dbReference>
<accession>A0ABW2UJH1</accession>
<dbReference type="SMART" id="SM00849">
    <property type="entry name" value="Lactamase_B"/>
    <property type="match status" value="1"/>
</dbReference>
<dbReference type="PANTHER" id="PTHR42951:SF4">
    <property type="entry name" value="ACYL-COENZYME A THIOESTERASE MBLAC2"/>
    <property type="match status" value="1"/>
</dbReference>
<evidence type="ECO:0000256" key="1">
    <source>
        <dbReference type="ARBA" id="ARBA00005250"/>
    </source>
</evidence>
<keyword evidence="4" id="KW-1185">Reference proteome</keyword>
<dbReference type="RefSeq" id="WP_377401823.1">
    <property type="nucleotide sequence ID" value="NZ_JBHTFQ010000003.1"/>
</dbReference>
<dbReference type="InterPro" id="IPR001279">
    <property type="entry name" value="Metallo-B-lactamas"/>
</dbReference>
<dbReference type="Pfam" id="PF00753">
    <property type="entry name" value="Lactamase_B"/>
    <property type="match status" value="1"/>
</dbReference>
<dbReference type="InterPro" id="IPR030829">
    <property type="entry name" value="SoxH-rel_PQQ_2"/>
</dbReference>
<feature type="domain" description="Metallo-beta-lactamase" evidence="2">
    <location>
        <begin position="91"/>
        <end position="272"/>
    </location>
</feature>
<comment type="caution">
    <text evidence="3">The sequence shown here is derived from an EMBL/GenBank/DDBJ whole genome shotgun (WGS) entry which is preliminary data.</text>
</comment>
<dbReference type="EMBL" id="JBHTFQ010000003">
    <property type="protein sequence ID" value="MFC7704146.1"/>
    <property type="molecule type" value="Genomic_DNA"/>
</dbReference>
<protein>
    <submittedName>
        <fullName evidence="3">Quinoprotein relay system zinc metallohydrolase 2</fullName>
    </submittedName>
</protein>
<dbReference type="PANTHER" id="PTHR42951">
    <property type="entry name" value="METALLO-BETA-LACTAMASE DOMAIN-CONTAINING"/>
    <property type="match status" value="1"/>
</dbReference>
<organism evidence="3 4">
    <name type="scientific">Plastorhodobacter daqingensis</name>
    <dbReference type="NCBI Taxonomy" id="1387281"/>
    <lineage>
        <taxon>Bacteria</taxon>
        <taxon>Pseudomonadati</taxon>
        <taxon>Pseudomonadota</taxon>
        <taxon>Alphaproteobacteria</taxon>
        <taxon>Rhodobacterales</taxon>
        <taxon>Paracoccaceae</taxon>
        <taxon>Plastorhodobacter</taxon>
    </lineage>
</organism>
<dbReference type="NCBIfam" id="TIGR04559">
    <property type="entry name" value="SoxH_rel_PQQ_2"/>
    <property type="match status" value="1"/>
</dbReference>
<comment type="similarity">
    <text evidence="1">Belongs to the metallo-beta-lactamase superfamily. Class-B beta-lactamase family.</text>
</comment>
<dbReference type="SUPFAM" id="SSF56281">
    <property type="entry name" value="Metallo-hydrolase/oxidoreductase"/>
    <property type="match status" value="1"/>
</dbReference>
<dbReference type="Gene3D" id="3.60.15.10">
    <property type="entry name" value="Ribonuclease Z/Hydroxyacylglutathione hydrolase-like"/>
    <property type="match status" value="1"/>
</dbReference>
<dbReference type="InterPro" id="IPR036866">
    <property type="entry name" value="RibonucZ/Hydroxyglut_hydro"/>
</dbReference>